<evidence type="ECO:0000313" key="3">
    <source>
        <dbReference type="Proteomes" id="UP000290131"/>
    </source>
</evidence>
<evidence type="ECO:0000313" key="2">
    <source>
        <dbReference type="EMBL" id="AZU99649.1"/>
    </source>
</evidence>
<name>A0A3T0IIQ7_9CAUD</name>
<keyword evidence="3" id="KW-1185">Reference proteome</keyword>
<gene>
    <name evidence="2" type="ORF">SBP1_gp057</name>
</gene>
<dbReference type="Proteomes" id="UP000290131">
    <property type="component" value="Segment"/>
</dbReference>
<reference evidence="2" key="1">
    <citation type="submission" date="2018-12" db="EMBL/GenBank/DDBJ databases">
        <title>Characterization of a N4-like bacteriophage infecting a coral-derived Vibrio strain.</title>
        <authorList>
            <person name="Huang S."/>
        </authorList>
    </citation>
    <scope>NUCLEOTIDE SEQUENCE [LARGE SCALE GENOMIC DNA]</scope>
</reference>
<proteinExistence type="predicted"/>
<dbReference type="EMBL" id="MK301608">
    <property type="protein sequence ID" value="AZU99649.1"/>
    <property type="molecule type" value="Genomic_DNA"/>
</dbReference>
<sequence>MTRTQQLEAIRAQLEDAKQAQAMNDVLDRLERNRDFKKIVLEGFLKDHVLEQTSMIARPDCQHDLVQQSIQKALTGASAFNAYLASLRQMATAADERVRQCEQAIVELESMSDDQYDELEG</sequence>
<keyword evidence="1" id="KW-0175">Coiled coil</keyword>
<evidence type="ECO:0000256" key="1">
    <source>
        <dbReference type="SAM" id="Coils"/>
    </source>
</evidence>
<feature type="coiled-coil region" evidence="1">
    <location>
        <begin position="84"/>
        <end position="111"/>
    </location>
</feature>
<organism evidence="2">
    <name type="scientific">Vibrio virus vB_VspP_SBP1</name>
    <dbReference type="NCBI Taxonomy" id="2500581"/>
    <lineage>
        <taxon>Viruses</taxon>
        <taxon>Duplodnaviria</taxon>
        <taxon>Heunggongvirae</taxon>
        <taxon>Uroviricota</taxon>
        <taxon>Caudoviricetes</taxon>
        <taxon>Schitoviridae</taxon>
        <taxon>Electravirus</taxon>
        <taxon>Electravirus Sbp1</taxon>
    </lineage>
</organism>
<protein>
    <submittedName>
        <fullName evidence="2">Uncharacterized protein</fullName>
    </submittedName>
</protein>
<accession>A0A3T0IIQ7</accession>